<feature type="transmembrane region" description="Helical" evidence="8">
    <location>
        <begin position="257"/>
        <end position="278"/>
    </location>
</feature>
<keyword evidence="7 8" id="KW-0472">Membrane</keyword>
<evidence type="ECO:0000313" key="9">
    <source>
        <dbReference type="EMBL" id="GAB1310772.1"/>
    </source>
</evidence>
<dbReference type="RefSeq" id="XP_070912505.1">
    <property type="nucleotide sequence ID" value="XM_071056404.1"/>
</dbReference>
<dbReference type="Pfam" id="PF07798">
    <property type="entry name" value="CCDC90-like"/>
    <property type="match status" value="1"/>
</dbReference>
<proteinExistence type="predicted"/>
<evidence type="ECO:0000313" key="10">
    <source>
        <dbReference type="Proteomes" id="UP001628179"/>
    </source>
</evidence>
<dbReference type="GeneID" id="98171727"/>
<sequence length="279" mass="31491">MSATAQSLPRFLLPRLSWNGPLSTASTTSVPGASAVLFQQAARQTRLRDKWQPSQKRSIHAAVGPTPARCNAIRPVRSLSSIVRDPALRRSFHASAARRRDHHFDTLRFVQRLQEEGFTEEQSVAMMKVLNDVIEESIQNLTRTMVPREEAAKTTYTQKVDFAQLRSELLSADSTESNTTRAAHERLTNDIAKLSSRLRDEIGRTQASVRLDLNLEKGRIREEAVSQELKIKETETKIEQEAAALRQQLEQVKFQTLQWLMGVCTGFAALLLGAWRLLM</sequence>
<dbReference type="Proteomes" id="UP001628179">
    <property type="component" value="Unassembled WGS sequence"/>
</dbReference>
<keyword evidence="10" id="KW-1185">Reference proteome</keyword>
<dbReference type="EMBL" id="BAAFSV010000001">
    <property type="protein sequence ID" value="GAB1310772.1"/>
    <property type="molecule type" value="Genomic_DNA"/>
</dbReference>
<evidence type="ECO:0000256" key="8">
    <source>
        <dbReference type="SAM" id="Phobius"/>
    </source>
</evidence>
<name>A0ABQ0FZ35_9PEZI</name>
<evidence type="ECO:0000256" key="5">
    <source>
        <dbReference type="ARBA" id="ARBA00023054"/>
    </source>
</evidence>
<dbReference type="InterPro" id="IPR024461">
    <property type="entry name" value="CCDC90-like"/>
</dbReference>
<keyword evidence="3 8" id="KW-0812">Transmembrane</keyword>
<evidence type="ECO:0000256" key="6">
    <source>
        <dbReference type="ARBA" id="ARBA00023128"/>
    </source>
</evidence>
<evidence type="ECO:0000256" key="7">
    <source>
        <dbReference type="ARBA" id="ARBA00023136"/>
    </source>
</evidence>
<dbReference type="PANTHER" id="PTHR14360">
    <property type="entry name" value="PROTEIN FMP32, MITOCHONDRIAL"/>
    <property type="match status" value="1"/>
</dbReference>
<keyword evidence="6" id="KW-0496">Mitochondrion</keyword>
<gene>
    <name evidence="9" type="primary">FMP32</name>
    <name evidence="9" type="ORF">MFIFM68171_00982</name>
</gene>
<dbReference type="Gene3D" id="1.20.5.340">
    <property type="match status" value="1"/>
</dbReference>
<accession>A0ABQ0FZ35</accession>
<keyword evidence="4 8" id="KW-1133">Transmembrane helix</keyword>
<protein>
    <submittedName>
        <fullName evidence="9">Protein fmp32, mitochondrial</fullName>
    </submittedName>
</protein>
<comment type="subcellular location">
    <subcellularLocation>
        <location evidence="2">Membrane</location>
    </subcellularLocation>
    <subcellularLocation>
        <location evidence="1">Mitochondrion</location>
    </subcellularLocation>
</comment>
<evidence type="ECO:0000256" key="4">
    <source>
        <dbReference type="ARBA" id="ARBA00022989"/>
    </source>
</evidence>
<comment type="caution">
    <text evidence="9">The sequence shown here is derived from an EMBL/GenBank/DDBJ whole genome shotgun (WGS) entry which is preliminary data.</text>
</comment>
<evidence type="ECO:0000256" key="3">
    <source>
        <dbReference type="ARBA" id="ARBA00022692"/>
    </source>
</evidence>
<dbReference type="PANTHER" id="PTHR14360:SF1">
    <property type="entry name" value="PROTEIN FMP32, MITOCHONDRIAL"/>
    <property type="match status" value="1"/>
</dbReference>
<reference evidence="9 10" key="1">
    <citation type="submission" date="2024-09" db="EMBL/GenBank/DDBJ databases">
        <title>Itraconazole resistance in Madurella fahalii resulting from another homologue of gene encoding cytochrome P450 14-alpha sterol demethylase (CYP51).</title>
        <authorList>
            <person name="Yoshioka I."/>
            <person name="Fahal A.H."/>
            <person name="Kaneko S."/>
            <person name="Yaguchi T."/>
        </authorList>
    </citation>
    <scope>NUCLEOTIDE SEQUENCE [LARGE SCALE GENOMIC DNA]</scope>
    <source>
        <strain evidence="9 10">IFM 68171</strain>
    </source>
</reference>
<organism evidence="9 10">
    <name type="scientific">Madurella fahalii</name>
    <dbReference type="NCBI Taxonomy" id="1157608"/>
    <lineage>
        <taxon>Eukaryota</taxon>
        <taxon>Fungi</taxon>
        <taxon>Dikarya</taxon>
        <taxon>Ascomycota</taxon>
        <taxon>Pezizomycotina</taxon>
        <taxon>Sordariomycetes</taxon>
        <taxon>Sordariomycetidae</taxon>
        <taxon>Sordariales</taxon>
        <taxon>Sordariales incertae sedis</taxon>
        <taxon>Madurella</taxon>
    </lineage>
</organism>
<keyword evidence="5" id="KW-0175">Coiled coil</keyword>
<evidence type="ECO:0000256" key="2">
    <source>
        <dbReference type="ARBA" id="ARBA00004370"/>
    </source>
</evidence>
<evidence type="ECO:0000256" key="1">
    <source>
        <dbReference type="ARBA" id="ARBA00004173"/>
    </source>
</evidence>